<comment type="caution">
    <text evidence="6">The sequence shown here is derived from an EMBL/GenBank/DDBJ whole genome shotgun (WGS) entry which is preliminary data.</text>
</comment>
<dbReference type="InterPro" id="IPR036388">
    <property type="entry name" value="WH-like_DNA-bd_sf"/>
</dbReference>
<evidence type="ECO:0000259" key="4">
    <source>
        <dbReference type="Pfam" id="PF00891"/>
    </source>
</evidence>
<reference evidence="6" key="1">
    <citation type="submission" date="2022-12" db="EMBL/GenBank/DDBJ databases">
        <title>Reference genome sequencing for broad-spectrum identification of bacterial and archaeal isolates by mass spectrometry.</title>
        <authorList>
            <person name="Sekiguchi Y."/>
            <person name="Tourlousse D.M."/>
        </authorList>
    </citation>
    <scope>NUCLEOTIDE SEQUENCE</scope>
    <source>
        <strain evidence="6">ASRB1</strain>
    </source>
</reference>
<organism evidence="6 7">
    <name type="scientific">Desulforhabdus amnigena</name>
    <dbReference type="NCBI Taxonomy" id="40218"/>
    <lineage>
        <taxon>Bacteria</taxon>
        <taxon>Pseudomonadati</taxon>
        <taxon>Thermodesulfobacteriota</taxon>
        <taxon>Syntrophobacteria</taxon>
        <taxon>Syntrophobacterales</taxon>
        <taxon>Syntrophobacteraceae</taxon>
        <taxon>Desulforhabdus</taxon>
    </lineage>
</organism>
<keyword evidence="7" id="KW-1185">Reference proteome</keyword>
<dbReference type="PANTHER" id="PTHR43712:SF2">
    <property type="entry name" value="O-METHYLTRANSFERASE CICE"/>
    <property type="match status" value="1"/>
</dbReference>
<keyword evidence="2" id="KW-0808">Transferase</keyword>
<dbReference type="GO" id="GO:0008171">
    <property type="term" value="F:O-methyltransferase activity"/>
    <property type="evidence" value="ECO:0007669"/>
    <property type="project" value="InterPro"/>
</dbReference>
<dbReference type="Gene3D" id="3.40.50.150">
    <property type="entry name" value="Vaccinia Virus protein VP39"/>
    <property type="match status" value="1"/>
</dbReference>
<name>A0A9W6FV28_9BACT</name>
<dbReference type="SUPFAM" id="SSF46785">
    <property type="entry name" value="Winged helix' DNA-binding domain"/>
    <property type="match status" value="1"/>
</dbReference>
<gene>
    <name evidence="6" type="ORF">DAMNIGENAA_28210</name>
</gene>
<feature type="domain" description="O-methyltransferase dimerisation" evidence="5">
    <location>
        <begin position="21"/>
        <end position="96"/>
    </location>
</feature>
<evidence type="ECO:0000313" key="6">
    <source>
        <dbReference type="EMBL" id="GLI35388.1"/>
    </source>
</evidence>
<dbReference type="AlphaFoldDB" id="A0A9W6FV28"/>
<dbReference type="InterPro" id="IPR012967">
    <property type="entry name" value="COMT_dimerisation"/>
</dbReference>
<evidence type="ECO:0000256" key="1">
    <source>
        <dbReference type="ARBA" id="ARBA00022603"/>
    </source>
</evidence>
<dbReference type="InterPro" id="IPR029063">
    <property type="entry name" value="SAM-dependent_MTases_sf"/>
</dbReference>
<sequence>MRHLPFLEHDSRESGAQYLEDLATGYWFSEALFTAVELDVFSRLDPGGSSAAQMAQLLECDAPAVERFLDALCAMGLATYNGGFYYNTPIASNYLVKGKEGYQGNSILWRRYLAAPWGNLKGSLKAGGRVPDSVAREPGQLARRIRSYIRAMDDVARIKIREILPLFGPVSGNILDVGAGSGAVSAGFLERFPGAVATLLDLPDVLDCAVELLRPRKLEDRMTFCPANILEPWPVSEGAFDLVVLSNVLHAYAQTEAVHLLDEARRCLTSDGFLVVHDFFREHRPQKAALFDLNMLLNTYNGKVFAAEWVREQLTGKGLHVTDLIALGSDTGVIVASRDAEKLAGLRLAVPEIVL</sequence>
<dbReference type="InterPro" id="IPR001077">
    <property type="entry name" value="COMT_C"/>
</dbReference>
<dbReference type="Pfam" id="PF00891">
    <property type="entry name" value="Methyltransf_2"/>
    <property type="match status" value="1"/>
</dbReference>
<dbReference type="Gene3D" id="1.10.10.10">
    <property type="entry name" value="Winged helix-like DNA-binding domain superfamily/Winged helix DNA-binding domain"/>
    <property type="match status" value="1"/>
</dbReference>
<evidence type="ECO:0000259" key="5">
    <source>
        <dbReference type="Pfam" id="PF08100"/>
    </source>
</evidence>
<evidence type="ECO:0000313" key="7">
    <source>
        <dbReference type="Proteomes" id="UP001144372"/>
    </source>
</evidence>
<dbReference type="InterPro" id="IPR036390">
    <property type="entry name" value="WH_DNA-bd_sf"/>
</dbReference>
<proteinExistence type="predicted"/>
<dbReference type="GO" id="GO:0046983">
    <property type="term" value="F:protein dimerization activity"/>
    <property type="evidence" value="ECO:0007669"/>
    <property type="project" value="InterPro"/>
</dbReference>
<dbReference type="RefSeq" id="WP_281795132.1">
    <property type="nucleotide sequence ID" value="NZ_BSDR01000001.1"/>
</dbReference>
<dbReference type="InterPro" id="IPR016461">
    <property type="entry name" value="COMT-like"/>
</dbReference>
<evidence type="ECO:0000256" key="3">
    <source>
        <dbReference type="ARBA" id="ARBA00022691"/>
    </source>
</evidence>
<dbReference type="CDD" id="cd02440">
    <property type="entry name" value="AdoMet_MTases"/>
    <property type="match status" value="1"/>
</dbReference>
<dbReference type="GO" id="GO:0032259">
    <property type="term" value="P:methylation"/>
    <property type="evidence" value="ECO:0007669"/>
    <property type="project" value="UniProtKB-KW"/>
</dbReference>
<accession>A0A9W6FV28</accession>
<protein>
    <submittedName>
        <fullName evidence="6">O-methyltransferase</fullName>
    </submittedName>
</protein>
<dbReference type="EMBL" id="BSDR01000001">
    <property type="protein sequence ID" value="GLI35388.1"/>
    <property type="molecule type" value="Genomic_DNA"/>
</dbReference>
<dbReference type="SUPFAM" id="SSF53335">
    <property type="entry name" value="S-adenosyl-L-methionine-dependent methyltransferases"/>
    <property type="match status" value="1"/>
</dbReference>
<keyword evidence="3" id="KW-0949">S-adenosyl-L-methionine</keyword>
<dbReference type="PROSITE" id="PS51683">
    <property type="entry name" value="SAM_OMT_II"/>
    <property type="match status" value="1"/>
</dbReference>
<dbReference type="Pfam" id="PF08100">
    <property type="entry name" value="Dimerisation"/>
    <property type="match status" value="1"/>
</dbReference>
<dbReference type="Proteomes" id="UP001144372">
    <property type="component" value="Unassembled WGS sequence"/>
</dbReference>
<feature type="domain" description="O-methyltransferase C-terminal" evidence="4">
    <location>
        <begin position="146"/>
        <end position="318"/>
    </location>
</feature>
<dbReference type="PANTHER" id="PTHR43712">
    <property type="entry name" value="PUTATIVE (AFU_ORTHOLOGUE AFUA_4G14580)-RELATED"/>
    <property type="match status" value="1"/>
</dbReference>
<keyword evidence="1" id="KW-0489">Methyltransferase</keyword>
<evidence type="ECO:0000256" key="2">
    <source>
        <dbReference type="ARBA" id="ARBA00022679"/>
    </source>
</evidence>